<evidence type="ECO:0000256" key="4">
    <source>
        <dbReference type="PROSITE-ProRule" id="PRU00335"/>
    </source>
</evidence>
<comment type="caution">
    <text evidence="7">The sequence shown here is derived from an EMBL/GenBank/DDBJ whole genome shotgun (WGS) entry which is preliminary data.</text>
</comment>
<evidence type="ECO:0000256" key="5">
    <source>
        <dbReference type="SAM" id="MobiDB-lite"/>
    </source>
</evidence>
<keyword evidence="2 4" id="KW-0238">DNA-binding</keyword>
<feature type="region of interest" description="Disordered" evidence="5">
    <location>
        <begin position="18"/>
        <end position="49"/>
    </location>
</feature>
<dbReference type="Gene3D" id="1.10.357.10">
    <property type="entry name" value="Tetracycline Repressor, domain 2"/>
    <property type="match status" value="1"/>
</dbReference>
<name>A0ABN2MYP0_9PSEU</name>
<dbReference type="InterPro" id="IPR001647">
    <property type="entry name" value="HTH_TetR"/>
</dbReference>
<keyword evidence="8" id="KW-1185">Reference proteome</keyword>
<keyword evidence="3" id="KW-0804">Transcription</keyword>
<accession>A0ABN2MYP0</accession>
<protein>
    <recommendedName>
        <fullName evidence="6">HTH tetR-type domain-containing protein</fullName>
    </recommendedName>
</protein>
<evidence type="ECO:0000256" key="2">
    <source>
        <dbReference type="ARBA" id="ARBA00023125"/>
    </source>
</evidence>
<dbReference type="SUPFAM" id="SSF46689">
    <property type="entry name" value="Homeodomain-like"/>
    <property type="match status" value="1"/>
</dbReference>
<dbReference type="PANTHER" id="PTHR30055:SF234">
    <property type="entry name" value="HTH-TYPE TRANSCRIPTIONAL REGULATOR BETI"/>
    <property type="match status" value="1"/>
</dbReference>
<dbReference type="PRINTS" id="PR00455">
    <property type="entry name" value="HTHTETR"/>
</dbReference>
<gene>
    <name evidence="7" type="ORF">GCM10009836_24990</name>
</gene>
<sequence>MISVKRLLGRYTALPPHPSNVGETISNARQQTAPAPARPDDSSVPPDLGDRAARTRQMIIESCRELFLTRGYAGTRINNITDACGISRAGFYTYFRDKREVFNLLGQAVHDESMAVLSEWNDLPRPCSVEDVSAWVQRYFAFLDRHGGFVLSSHSTPDDPDLQPTVVRHTMRAFFILGVGLRSHQATPTTEPELLGMMVKSALDRTWQQMMIPGLPLEQGDIVDATARMIMAMLREPG</sequence>
<dbReference type="EMBL" id="BAAAQK010000005">
    <property type="protein sequence ID" value="GAA1844537.1"/>
    <property type="molecule type" value="Genomic_DNA"/>
</dbReference>
<dbReference type="InterPro" id="IPR009057">
    <property type="entry name" value="Homeodomain-like_sf"/>
</dbReference>
<dbReference type="InterPro" id="IPR050109">
    <property type="entry name" value="HTH-type_TetR-like_transc_reg"/>
</dbReference>
<evidence type="ECO:0000256" key="3">
    <source>
        <dbReference type="ARBA" id="ARBA00023163"/>
    </source>
</evidence>
<feature type="DNA-binding region" description="H-T-H motif" evidence="4">
    <location>
        <begin position="76"/>
        <end position="95"/>
    </location>
</feature>
<dbReference type="PROSITE" id="PS50977">
    <property type="entry name" value="HTH_TETR_2"/>
    <property type="match status" value="1"/>
</dbReference>
<evidence type="ECO:0000313" key="8">
    <source>
        <dbReference type="Proteomes" id="UP001500449"/>
    </source>
</evidence>
<dbReference type="Proteomes" id="UP001500449">
    <property type="component" value="Unassembled WGS sequence"/>
</dbReference>
<proteinExistence type="predicted"/>
<feature type="domain" description="HTH tetR-type" evidence="6">
    <location>
        <begin position="53"/>
        <end position="113"/>
    </location>
</feature>
<evidence type="ECO:0000259" key="6">
    <source>
        <dbReference type="PROSITE" id="PS50977"/>
    </source>
</evidence>
<keyword evidence="1" id="KW-0805">Transcription regulation</keyword>
<evidence type="ECO:0000256" key="1">
    <source>
        <dbReference type="ARBA" id="ARBA00023015"/>
    </source>
</evidence>
<organism evidence="7 8">
    <name type="scientific">Pseudonocardia ailaonensis</name>
    <dbReference type="NCBI Taxonomy" id="367279"/>
    <lineage>
        <taxon>Bacteria</taxon>
        <taxon>Bacillati</taxon>
        <taxon>Actinomycetota</taxon>
        <taxon>Actinomycetes</taxon>
        <taxon>Pseudonocardiales</taxon>
        <taxon>Pseudonocardiaceae</taxon>
        <taxon>Pseudonocardia</taxon>
    </lineage>
</organism>
<dbReference type="Pfam" id="PF00440">
    <property type="entry name" value="TetR_N"/>
    <property type="match status" value="1"/>
</dbReference>
<evidence type="ECO:0000313" key="7">
    <source>
        <dbReference type="EMBL" id="GAA1844537.1"/>
    </source>
</evidence>
<dbReference type="PANTHER" id="PTHR30055">
    <property type="entry name" value="HTH-TYPE TRANSCRIPTIONAL REGULATOR RUTR"/>
    <property type="match status" value="1"/>
</dbReference>
<reference evidence="7 8" key="1">
    <citation type="journal article" date="2019" name="Int. J. Syst. Evol. Microbiol.">
        <title>The Global Catalogue of Microorganisms (GCM) 10K type strain sequencing project: providing services to taxonomists for standard genome sequencing and annotation.</title>
        <authorList>
            <consortium name="The Broad Institute Genomics Platform"/>
            <consortium name="The Broad Institute Genome Sequencing Center for Infectious Disease"/>
            <person name="Wu L."/>
            <person name="Ma J."/>
        </authorList>
    </citation>
    <scope>NUCLEOTIDE SEQUENCE [LARGE SCALE GENOMIC DNA]</scope>
    <source>
        <strain evidence="7 8">JCM 16009</strain>
    </source>
</reference>